<sequence length="110" mass="12294">MTEPSTNSAVPSLDSNQLISVCKALYRECVTALGTNTDEISKISMETFVNWCVENNLPMTEEAEMTRLLNLTPDCCKAIDAIFRGSPWQCAAILYPVWFAVVLQHRPPLE</sequence>
<organism evidence="1">
    <name type="scientific">marine sediment metagenome</name>
    <dbReference type="NCBI Taxonomy" id="412755"/>
    <lineage>
        <taxon>unclassified sequences</taxon>
        <taxon>metagenomes</taxon>
        <taxon>ecological metagenomes</taxon>
    </lineage>
</organism>
<dbReference type="EMBL" id="BARS01010391">
    <property type="protein sequence ID" value="GAF93057.1"/>
    <property type="molecule type" value="Genomic_DNA"/>
</dbReference>
<reference evidence="1" key="1">
    <citation type="journal article" date="2014" name="Front. Microbiol.">
        <title>High frequency of phylogenetically diverse reductive dehalogenase-homologous genes in deep subseafloor sedimentary metagenomes.</title>
        <authorList>
            <person name="Kawai M."/>
            <person name="Futagami T."/>
            <person name="Toyoda A."/>
            <person name="Takaki Y."/>
            <person name="Nishi S."/>
            <person name="Hori S."/>
            <person name="Arai W."/>
            <person name="Tsubouchi T."/>
            <person name="Morono Y."/>
            <person name="Uchiyama I."/>
            <person name="Ito T."/>
            <person name="Fujiyama A."/>
            <person name="Inagaki F."/>
            <person name="Takami H."/>
        </authorList>
    </citation>
    <scope>NUCLEOTIDE SEQUENCE</scope>
    <source>
        <strain evidence="1">Expedition CK06-06</strain>
    </source>
</reference>
<proteinExistence type="predicted"/>
<comment type="caution">
    <text evidence="1">The sequence shown here is derived from an EMBL/GenBank/DDBJ whole genome shotgun (WGS) entry which is preliminary data.</text>
</comment>
<feature type="non-terminal residue" evidence="1">
    <location>
        <position position="110"/>
    </location>
</feature>
<gene>
    <name evidence="1" type="ORF">S01H1_19275</name>
</gene>
<name>X0TY46_9ZZZZ</name>
<protein>
    <submittedName>
        <fullName evidence="1">Uncharacterized protein</fullName>
    </submittedName>
</protein>
<evidence type="ECO:0000313" key="1">
    <source>
        <dbReference type="EMBL" id="GAF93057.1"/>
    </source>
</evidence>
<accession>X0TY46</accession>
<dbReference type="AlphaFoldDB" id="X0TY46"/>